<dbReference type="GO" id="GO:0008270">
    <property type="term" value="F:zinc ion binding"/>
    <property type="evidence" value="ECO:0007669"/>
    <property type="project" value="UniProtKB-KW"/>
</dbReference>
<feature type="region of interest" description="Disordered" evidence="6">
    <location>
        <begin position="1"/>
        <end position="45"/>
    </location>
</feature>
<feature type="domain" description="C3H1-type" evidence="7">
    <location>
        <begin position="60"/>
        <end position="87"/>
    </location>
</feature>
<feature type="compositionally biased region" description="Polar residues" evidence="6">
    <location>
        <begin position="1"/>
        <end position="15"/>
    </location>
</feature>
<keyword evidence="3 5" id="KW-0863">Zinc-finger</keyword>
<dbReference type="Pfam" id="PF00642">
    <property type="entry name" value="zf-CCCH"/>
    <property type="match status" value="1"/>
</dbReference>
<dbReference type="SMR" id="A0A6J8FL82"/>
<dbReference type="PANTHER" id="PTHR12547:SF18">
    <property type="entry name" value="PROTEIN TIS11"/>
    <property type="match status" value="1"/>
</dbReference>
<proteinExistence type="predicted"/>
<evidence type="ECO:0000256" key="5">
    <source>
        <dbReference type="PROSITE-ProRule" id="PRU00723"/>
    </source>
</evidence>
<feature type="compositionally biased region" description="Polar residues" evidence="6">
    <location>
        <begin position="27"/>
        <end position="38"/>
    </location>
</feature>
<keyword evidence="1 5" id="KW-0479">Metal-binding</keyword>
<dbReference type="PROSITE" id="PS50103">
    <property type="entry name" value="ZF_C3H1"/>
    <property type="match status" value="1"/>
</dbReference>
<dbReference type="VEuPathDB" id="TriTrypDB:LdCL_300041700"/>
<dbReference type="Proteomes" id="UP000601710">
    <property type="component" value="Chromosome 30"/>
</dbReference>
<dbReference type="VEuPathDB" id="TriTrypDB:LdBPK_303630.1"/>
<dbReference type="InterPro" id="IPR045877">
    <property type="entry name" value="ZFP36-like"/>
</dbReference>
<feature type="region of interest" description="Disordered" evidence="6">
    <location>
        <begin position="91"/>
        <end position="131"/>
    </location>
</feature>
<dbReference type="SUPFAM" id="SSF90229">
    <property type="entry name" value="CCCH zinc finger"/>
    <property type="match status" value="1"/>
</dbReference>
<keyword evidence="4 5" id="KW-0862">Zinc</keyword>
<dbReference type="AlphaFoldDB" id="A0A6J8FL82"/>
<protein>
    <submittedName>
        <fullName evidence="8">Zinc_finger_CCCH_domain-containing_protein/GeneDB:LmjF.30.3570</fullName>
    </submittedName>
</protein>
<dbReference type="InterPro" id="IPR036855">
    <property type="entry name" value="Znf_CCCH_sf"/>
</dbReference>
<accession>A0A6J8FL82</accession>
<evidence type="ECO:0000256" key="3">
    <source>
        <dbReference type="ARBA" id="ARBA00022771"/>
    </source>
</evidence>
<feature type="compositionally biased region" description="Pro residues" evidence="6">
    <location>
        <begin position="119"/>
        <end position="128"/>
    </location>
</feature>
<gene>
    <name evidence="8" type="ORF">LDHU3_30.4820</name>
</gene>
<dbReference type="GO" id="GO:0003729">
    <property type="term" value="F:mRNA binding"/>
    <property type="evidence" value="ECO:0007669"/>
    <property type="project" value="InterPro"/>
</dbReference>
<evidence type="ECO:0000256" key="4">
    <source>
        <dbReference type="ARBA" id="ARBA00022833"/>
    </source>
</evidence>
<evidence type="ECO:0000259" key="7">
    <source>
        <dbReference type="PROSITE" id="PS50103"/>
    </source>
</evidence>
<evidence type="ECO:0000256" key="6">
    <source>
        <dbReference type="SAM" id="MobiDB-lite"/>
    </source>
</evidence>
<organism evidence="8 9">
    <name type="scientific">Leishmania donovani</name>
    <dbReference type="NCBI Taxonomy" id="5661"/>
    <lineage>
        <taxon>Eukaryota</taxon>
        <taxon>Discoba</taxon>
        <taxon>Euglenozoa</taxon>
        <taxon>Kinetoplastea</taxon>
        <taxon>Metakinetoplastina</taxon>
        <taxon>Trypanosomatida</taxon>
        <taxon>Trypanosomatidae</taxon>
        <taxon>Leishmaniinae</taxon>
        <taxon>Leishmania</taxon>
    </lineage>
</organism>
<evidence type="ECO:0000313" key="9">
    <source>
        <dbReference type="Proteomes" id="UP000601710"/>
    </source>
</evidence>
<reference evidence="8" key="1">
    <citation type="submission" date="2020-06" db="EMBL/GenBank/DDBJ databases">
        <authorList>
            <person name="Camacho E."/>
            <person name="Gonzalez-de la Fuente S."/>
            <person name="Rastrojo A."/>
            <person name="Peiro-Pastor R."/>
            <person name="Solana JC."/>
            <person name="Tabera L."/>
            <person name="Gamarro F."/>
            <person name="Carrasco-Ramiro F."/>
            <person name="Requena JM."/>
            <person name="Aguado B."/>
        </authorList>
    </citation>
    <scope>NUCLEOTIDE SEQUENCE</scope>
</reference>
<dbReference type="GO" id="GO:0010468">
    <property type="term" value="P:regulation of gene expression"/>
    <property type="evidence" value="ECO:0007669"/>
    <property type="project" value="UniProtKB-ARBA"/>
</dbReference>
<dbReference type="SMART" id="SM00356">
    <property type="entry name" value="ZnF_C3H1"/>
    <property type="match status" value="1"/>
</dbReference>
<dbReference type="InterPro" id="IPR000571">
    <property type="entry name" value="Znf_CCCH"/>
</dbReference>
<dbReference type="FunFam" id="4.10.1000.10:FF:000003">
    <property type="entry name" value="Zinc finger CCCH domain-containing protein"/>
    <property type="match status" value="1"/>
</dbReference>
<dbReference type="GO" id="GO:0051252">
    <property type="term" value="P:regulation of RNA metabolic process"/>
    <property type="evidence" value="ECO:0007669"/>
    <property type="project" value="UniProtKB-ARBA"/>
</dbReference>
<sequence>MTFSVKGGSYSSSHPSPAMHPYVSPSLLPQSHGQQAPPSFSLGDEQYVGVPKRVGVDPTKYKTTICRNWEQTGTCTFRGCTFAHGVEELRAPFRPDGHTPVLRPQHISPGSTPPLRASQPPPPPPPPSSGHYTLEQLLDMLYKEVLHQRELVTVHVEANTTLEGMLRREQAQHDLSKKQLEEKTQQCELLARELFARNQQLRKAADSSPEIKGLLDQWETQLASFSEADAKKDDVFYTATATSSTDDGGDSGKEYESARIEELLRALQR</sequence>
<evidence type="ECO:0000256" key="1">
    <source>
        <dbReference type="ARBA" id="ARBA00022723"/>
    </source>
</evidence>
<keyword evidence="2" id="KW-0677">Repeat</keyword>
<dbReference type="VEuPathDB" id="TriTrypDB:LDHU3_30.4820"/>
<dbReference type="Gene3D" id="4.10.1000.10">
    <property type="entry name" value="Zinc finger, CCCH-type"/>
    <property type="match status" value="1"/>
</dbReference>
<evidence type="ECO:0000313" key="8">
    <source>
        <dbReference type="EMBL" id="CAC5432387.1"/>
    </source>
</evidence>
<name>A0A6J8FL82_LEIDO</name>
<feature type="zinc finger region" description="C3H1-type" evidence="5">
    <location>
        <begin position="60"/>
        <end position="87"/>
    </location>
</feature>
<dbReference type="PANTHER" id="PTHR12547">
    <property type="entry name" value="CCCH ZINC FINGER/TIS11-RELATED"/>
    <property type="match status" value="1"/>
</dbReference>
<dbReference type="EMBL" id="LR812650">
    <property type="protein sequence ID" value="CAC5432387.1"/>
    <property type="molecule type" value="Genomic_DNA"/>
</dbReference>
<evidence type="ECO:0000256" key="2">
    <source>
        <dbReference type="ARBA" id="ARBA00022737"/>
    </source>
</evidence>